<comment type="caution">
    <text evidence="4">The sequence shown here is derived from an EMBL/GenBank/DDBJ whole genome shotgun (WGS) entry which is preliminary data.</text>
</comment>
<accession>A0A841C2Y9</accession>
<dbReference type="PROSITE" id="PS50977">
    <property type="entry name" value="HTH_TETR_2"/>
    <property type="match status" value="1"/>
</dbReference>
<evidence type="ECO:0000259" key="3">
    <source>
        <dbReference type="PROSITE" id="PS50977"/>
    </source>
</evidence>
<dbReference type="InterPro" id="IPR023772">
    <property type="entry name" value="DNA-bd_HTH_TetR-type_CS"/>
</dbReference>
<dbReference type="PANTHER" id="PTHR43479">
    <property type="entry name" value="ACREF/ENVCD OPERON REPRESSOR-RELATED"/>
    <property type="match status" value="1"/>
</dbReference>
<dbReference type="Proteomes" id="UP000562464">
    <property type="component" value="Unassembled WGS sequence"/>
</dbReference>
<name>A0A841C2Y9_9LACT</name>
<dbReference type="InterPro" id="IPR009057">
    <property type="entry name" value="Homeodomain-like_sf"/>
</dbReference>
<protein>
    <submittedName>
        <fullName evidence="4">AcrR family transcriptional regulator</fullName>
    </submittedName>
</protein>
<dbReference type="PROSITE" id="PS01081">
    <property type="entry name" value="HTH_TETR_1"/>
    <property type="match status" value="1"/>
</dbReference>
<dbReference type="PRINTS" id="PR00455">
    <property type="entry name" value="HTHTETR"/>
</dbReference>
<keyword evidence="1 2" id="KW-0238">DNA-binding</keyword>
<gene>
    <name evidence="4" type="ORF">HNQ37_001219</name>
</gene>
<dbReference type="InterPro" id="IPR001647">
    <property type="entry name" value="HTH_TetR"/>
</dbReference>
<organism evidence="4 5">
    <name type="scientific">Lactovum miscens</name>
    <dbReference type="NCBI Taxonomy" id="190387"/>
    <lineage>
        <taxon>Bacteria</taxon>
        <taxon>Bacillati</taxon>
        <taxon>Bacillota</taxon>
        <taxon>Bacilli</taxon>
        <taxon>Lactobacillales</taxon>
        <taxon>Streptococcaceae</taxon>
        <taxon>Lactovum</taxon>
    </lineage>
</organism>
<evidence type="ECO:0000256" key="1">
    <source>
        <dbReference type="ARBA" id="ARBA00023125"/>
    </source>
</evidence>
<dbReference type="EMBL" id="JACHHV010000021">
    <property type="protein sequence ID" value="MBB5888326.1"/>
    <property type="molecule type" value="Genomic_DNA"/>
</dbReference>
<dbReference type="Pfam" id="PF00440">
    <property type="entry name" value="TetR_N"/>
    <property type="match status" value="1"/>
</dbReference>
<dbReference type="GO" id="GO:0003677">
    <property type="term" value="F:DNA binding"/>
    <property type="evidence" value="ECO:0007669"/>
    <property type="project" value="UniProtKB-UniRule"/>
</dbReference>
<feature type="domain" description="HTH tetR-type" evidence="3">
    <location>
        <begin position="3"/>
        <end position="63"/>
    </location>
</feature>
<reference evidence="4 5" key="1">
    <citation type="submission" date="2020-08" db="EMBL/GenBank/DDBJ databases">
        <title>Genomic Encyclopedia of Type Strains, Phase IV (KMG-IV): sequencing the most valuable type-strain genomes for metagenomic binning, comparative biology and taxonomic classification.</title>
        <authorList>
            <person name="Goeker M."/>
        </authorList>
    </citation>
    <scope>NUCLEOTIDE SEQUENCE [LARGE SCALE GENOMIC DNA]</scope>
    <source>
        <strain evidence="4 5">DSM 14925</strain>
    </source>
</reference>
<evidence type="ECO:0000313" key="4">
    <source>
        <dbReference type="EMBL" id="MBB5888326.1"/>
    </source>
</evidence>
<feature type="DNA-binding region" description="H-T-H motif" evidence="2">
    <location>
        <begin position="26"/>
        <end position="45"/>
    </location>
</feature>
<keyword evidence="5" id="KW-1185">Reference proteome</keyword>
<sequence>MGKLTQELILDTTEKLIYEFGMDKTTLNDIAKRLNVSHPALYKHFLNKEELFQKLAWRWLEETSKNLFNWTKSTISTRQNLHDWLWLLASTKKTLFEKDQRMFSLYTDYIENNEELITIHLRHLAEKVSEITGLDEGKGKAIITAFIYFHNPYFANQWDRPNYKVLFEDTFCLLDITIS</sequence>
<dbReference type="RefSeq" id="WP_183540277.1">
    <property type="nucleotide sequence ID" value="NZ_DASWOY010000028.1"/>
</dbReference>
<dbReference type="SUPFAM" id="SSF46689">
    <property type="entry name" value="Homeodomain-like"/>
    <property type="match status" value="1"/>
</dbReference>
<evidence type="ECO:0000313" key="5">
    <source>
        <dbReference type="Proteomes" id="UP000562464"/>
    </source>
</evidence>
<dbReference type="InterPro" id="IPR050624">
    <property type="entry name" value="HTH-type_Tx_Regulator"/>
</dbReference>
<dbReference type="AlphaFoldDB" id="A0A841C2Y9"/>
<dbReference type="PANTHER" id="PTHR43479:SF11">
    <property type="entry name" value="ACREF_ENVCD OPERON REPRESSOR-RELATED"/>
    <property type="match status" value="1"/>
</dbReference>
<evidence type="ECO:0000256" key="2">
    <source>
        <dbReference type="PROSITE-ProRule" id="PRU00335"/>
    </source>
</evidence>
<proteinExistence type="predicted"/>
<dbReference type="Gene3D" id="1.10.357.10">
    <property type="entry name" value="Tetracycline Repressor, domain 2"/>
    <property type="match status" value="1"/>
</dbReference>
<dbReference type="InterPro" id="IPR041478">
    <property type="entry name" value="TetR_C_27"/>
</dbReference>
<dbReference type="Pfam" id="PF17935">
    <property type="entry name" value="TetR_C_27"/>
    <property type="match status" value="1"/>
</dbReference>